<feature type="transmembrane region" description="Helical" evidence="1">
    <location>
        <begin position="79"/>
        <end position="97"/>
    </location>
</feature>
<name>A0AAV3T6U0_9EURY</name>
<evidence type="ECO:0000256" key="1">
    <source>
        <dbReference type="SAM" id="Phobius"/>
    </source>
</evidence>
<sequence>MRLWLDEHLGYVGAALAYLVAGIHLFHPQYGFSRLVRLLATGNLSLLGYDPRPLAFVLSGFAILLGIKLVLLDFGRNPVYALGMLLVTTYFVGYFAWHLTGHGGFLPGRKPLYHGLHPVTAVLSHLANYPLAAAAKFAEAALFVVLAVLYRRET</sequence>
<accession>A0AAV3T6U0</accession>
<keyword evidence="3" id="KW-1185">Reference proteome</keyword>
<organism evidence="2 3">
    <name type="scientific">Natronoarchaeum mannanilyticum</name>
    <dbReference type="NCBI Taxonomy" id="926360"/>
    <lineage>
        <taxon>Archaea</taxon>
        <taxon>Methanobacteriati</taxon>
        <taxon>Methanobacteriota</taxon>
        <taxon>Stenosarchaea group</taxon>
        <taxon>Halobacteria</taxon>
        <taxon>Halobacteriales</taxon>
        <taxon>Natronoarchaeaceae</taxon>
    </lineage>
</organism>
<keyword evidence="1" id="KW-1133">Transmembrane helix</keyword>
<evidence type="ECO:0000313" key="2">
    <source>
        <dbReference type="EMBL" id="GAA0664214.1"/>
    </source>
</evidence>
<feature type="transmembrane region" description="Helical" evidence="1">
    <location>
        <begin position="9"/>
        <end position="27"/>
    </location>
</feature>
<reference evidence="2 3" key="1">
    <citation type="journal article" date="2019" name="Int. J. Syst. Evol. Microbiol.">
        <title>The Global Catalogue of Microorganisms (GCM) 10K type strain sequencing project: providing services to taxonomists for standard genome sequencing and annotation.</title>
        <authorList>
            <consortium name="The Broad Institute Genomics Platform"/>
            <consortium name="The Broad Institute Genome Sequencing Center for Infectious Disease"/>
            <person name="Wu L."/>
            <person name="Ma J."/>
        </authorList>
    </citation>
    <scope>NUCLEOTIDE SEQUENCE [LARGE SCALE GENOMIC DNA]</scope>
    <source>
        <strain evidence="2 3">JCM 16328</strain>
    </source>
</reference>
<gene>
    <name evidence="2" type="ORF">GCM10009020_06330</name>
</gene>
<proteinExistence type="predicted"/>
<evidence type="ECO:0000313" key="3">
    <source>
        <dbReference type="Proteomes" id="UP001500420"/>
    </source>
</evidence>
<feature type="transmembrane region" description="Helical" evidence="1">
    <location>
        <begin position="129"/>
        <end position="150"/>
    </location>
</feature>
<dbReference type="AlphaFoldDB" id="A0AAV3T6U0"/>
<comment type="caution">
    <text evidence="2">The sequence shown here is derived from an EMBL/GenBank/DDBJ whole genome shotgun (WGS) entry which is preliminary data.</text>
</comment>
<keyword evidence="1" id="KW-0472">Membrane</keyword>
<dbReference type="Proteomes" id="UP001500420">
    <property type="component" value="Unassembled WGS sequence"/>
</dbReference>
<keyword evidence="1" id="KW-0812">Transmembrane</keyword>
<dbReference type="EMBL" id="BAAADV010000001">
    <property type="protein sequence ID" value="GAA0664214.1"/>
    <property type="molecule type" value="Genomic_DNA"/>
</dbReference>
<feature type="transmembrane region" description="Helical" evidence="1">
    <location>
        <begin position="54"/>
        <end position="72"/>
    </location>
</feature>
<protein>
    <submittedName>
        <fullName evidence="2">Uncharacterized protein</fullName>
    </submittedName>
</protein>